<keyword evidence="5" id="KW-1185">Reference proteome</keyword>
<protein>
    <submittedName>
        <fullName evidence="2">Uncharacterized protein</fullName>
    </submittedName>
</protein>
<reference evidence="5" key="2">
    <citation type="submission" date="2016-11" db="EMBL/GenBank/DDBJ databases">
        <authorList>
            <person name="Varghese N."/>
            <person name="Submissions S."/>
        </authorList>
    </citation>
    <scope>NUCLEOTIDE SEQUENCE [LARGE SCALE GENOMIC DNA]</scope>
    <source>
        <strain evidence="5">DX253</strain>
    </source>
</reference>
<dbReference type="OrthoDB" id="382033at2157"/>
<evidence type="ECO:0000313" key="4">
    <source>
        <dbReference type="Proteomes" id="UP000003751"/>
    </source>
</evidence>
<dbReference type="Proteomes" id="UP000003751">
    <property type="component" value="Unassembled WGS sequence"/>
</dbReference>
<dbReference type="PATRIC" id="fig|797209.4.peg.3737"/>
<dbReference type="eggNOG" id="ENOG502N5Y9">
    <property type="taxonomic scope" value="Archaea"/>
</dbReference>
<dbReference type="EMBL" id="AEMG01000027">
    <property type="protein sequence ID" value="EFW90456.1"/>
    <property type="molecule type" value="Genomic_DNA"/>
</dbReference>
<feature type="compositionally biased region" description="Basic and acidic residues" evidence="1">
    <location>
        <begin position="102"/>
        <end position="117"/>
    </location>
</feature>
<evidence type="ECO:0000313" key="5">
    <source>
        <dbReference type="Proteomes" id="UP000184203"/>
    </source>
</evidence>
<accession>E7QYD1</accession>
<dbReference type="EMBL" id="FRAN01000011">
    <property type="protein sequence ID" value="SHL68151.1"/>
    <property type="molecule type" value="Genomic_DNA"/>
</dbReference>
<feature type="region of interest" description="Disordered" evidence="1">
    <location>
        <begin position="72"/>
        <end position="134"/>
    </location>
</feature>
<sequence>MDSLDTLSRLVEDGHDIEACRYCEEQAVVAVLDQRIGTGTVPGNKYRRKCLNPDCEAWNPMTSKDYFDAHPLPHVLPADEDPDDPAALVPLDEYDDPDDEYADRLKAIQDRLNRSNDDTDAADGNDSPEPETGAVAVNRFRCDHCEEAVTGYPERCPNCDALFRWGADASADDREDAHV</sequence>
<dbReference type="RefSeq" id="WP_007982547.1">
    <property type="nucleotide sequence ID" value="NZ_AEMG01000027.1"/>
</dbReference>
<evidence type="ECO:0000313" key="2">
    <source>
        <dbReference type="EMBL" id="EFW90456.1"/>
    </source>
</evidence>
<feature type="compositionally biased region" description="Acidic residues" evidence="1">
    <location>
        <begin position="92"/>
        <end position="101"/>
    </location>
</feature>
<evidence type="ECO:0000313" key="3">
    <source>
        <dbReference type="EMBL" id="SHL68151.1"/>
    </source>
</evidence>
<dbReference type="Proteomes" id="UP000184203">
    <property type="component" value="Unassembled WGS sequence"/>
</dbReference>
<proteinExistence type="predicted"/>
<gene>
    <name evidence="3" type="ORF">SAMN05444342_4396</name>
    <name evidence="2" type="ORF">ZOD2009_19108</name>
</gene>
<dbReference type="STRING" id="797209.GCA_000376445_02146"/>
<name>E7QYD1_HALPU</name>
<feature type="compositionally biased region" description="Acidic residues" evidence="1">
    <location>
        <begin position="118"/>
        <end position="129"/>
    </location>
</feature>
<evidence type="ECO:0000256" key="1">
    <source>
        <dbReference type="SAM" id="MobiDB-lite"/>
    </source>
</evidence>
<reference evidence="2 4" key="1">
    <citation type="journal article" date="2014" name="ISME J.">
        <title>Trehalose/2-sulfotrehalose biosynthesis and glycine-betaine uptake are widely spread mechanisms for osmoadaptation in the Halobacteriales.</title>
        <authorList>
            <person name="Youssef N.H."/>
            <person name="Savage-Ashlock K.N."/>
            <person name="McCully A.L."/>
            <person name="Luedtke B."/>
            <person name="Shaw E.I."/>
            <person name="Hoff W.D."/>
            <person name="Elshahed M.S."/>
        </authorList>
    </citation>
    <scope>NUCLEOTIDE SEQUENCE [LARGE SCALE GENOMIC DNA]</scope>
    <source>
        <strain evidence="2 4">DX253</strain>
    </source>
</reference>
<organism evidence="2 4">
    <name type="scientific">Haladaptatus paucihalophilus DX253</name>
    <dbReference type="NCBI Taxonomy" id="797209"/>
    <lineage>
        <taxon>Archaea</taxon>
        <taxon>Methanobacteriati</taxon>
        <taxon>Methanobacteriota</taxon>
        <taxon>Stenosarchaea group</taxon>
        <taxon>Halobacteria</taxon>
        <taxon>Halobacteriales</taxon>
        <taxon>Haladaptataceae</taxon>
        <taxon>Haladaptatus</taxon>
    </lineage>
</organism>
<dbReference type="AlphaFoldDB" id="E7QYD1"/>
<reference evidence="3" key="3">
    <citation type="submission" date="2016-11" db="EMBL/GenBank/DDBJ databases">
        <authorList>
            <person name="Jaros S."/>
            <person name="Januszkiewicz K."/>
            <person name="Wedrychowicz H."/>
        </authorList>
    </citation>
    <scope>NUCLEOTIDE SEQUENCE [LARGE SCALE GENOMIC DNA]</scope>
    <source>
        <strain evidence="3">DX253</strain>
    </source>
</reference>